<dbReference type="AlphaFoldDB" id="F0W745"/>
<reference evidence="1" key="1">
    <citation type="journal article" date="2011" name="PLoS Biol.">
        <title>Gene gain and loss during evolution of obligate parasitism in the white rust pathogen of Arabidopsis thaliana.</title>
        <authorList>
            <person name="Kemen E."/>
            <person name="Gardiner A."/>
            <person name="Schultz-Larsen T."/>
            <person name="Kemen A.C."/>
            <person name="Balmuth A.L."/>
            <person name="Robert-Seilaniantz A."/>
            <person name="Bailey K."/>
            <person name="Holub E."/>
            <person name="Studholme D.J."/>
            <person name="Maclean D."/>
            <person name="Jones J.D."/>
        </authorList>
    </citation>
    <scope>NUCLEOTIDE SEQUENCE</scope>
</reference>
<dbReference type="InterPro" id="IPR029063">
    <property type="entry name" value="SAM-dependent_MTases_sf"/>
</dbReference>
<accession>F0W745</accession>
<dbReference type="PANTHER" id="PTHR14614">
    <property type="entry name" value="HEPATOCELLULAR CARCINOMA-ASSOCIATED ANTIGEN"/>
    <property type="match status" value="1"/>
</dbReference>
<organism evidence="1">
    <name type="scientific">Albugo laibachii Nc14</name>
    <dbReference type="NCBI Taxonomy" id="890382"/>
    <lineage>
        <taxon>Eukaryota</taxon>
        <taxon>Sar</taxon>
        <taxon>Stramenopiles</taxon>
        <taxon>Oomycota</taxon>
        <taxon>Peronosporomycetes</taxon>
        <taxon>Albuginales</taxon>
        <taxon>Albuginaceae</taxon>
        <taxon>Albugo</taxon>
    </lineage>
</organism>
<dbReference type="PANTHER" id="PTHR14614:SF132">
    <property type="entry name" value="PROTEIN-LYSINE METHYLTRANSFERASE C42C1.13"/>
    <property type="match status" value="1"/>
</dbReference>
<protein>
    <submittedName>
        <fullName evidence="1">Uncharacterized protein AlNc14C28G2674</fullName>
    </submittedName>
</protein>
<name>F0W745_9STRA</name>
<dbReference type="HOGENOM" id="CLU_055721_5_0_1"/>
<gene>
    <name evidence="1" type="primary">AlNc14C28G2674</name>
    <name evidence="1" type="ORF">ALNC14_030870</name>
</gene>
<reference evidence="1" key="2">
    <citation type="submission" date="2011-02" db="EMBL/GenBank/DDBJ databases">
        <authorList>
            <person name="MacLean D."/>
        </authorList>
    </citation>
    <scope>NUCLEOTIDE SEQUENCE</scope>
</reference>
<dbReference type="InterPro" id="IPR019410">
    <property type="entry name" value="Methyltransf_16"/>
</dbReference>
<sequence>MKVHQVTVEGDHEAPRSPRLIHLSFECDWSVGIGGSVWTSGEILASYFKCHRDRLKTLFHGKRIVELGSGTGIVGLTCAACFQPSHVILTDLPSQLDSLRNNVIRNQEQISGVSVAELEWGNAEHIDAVCARMDVDLSTGKPFPVDVILGTDVAYIEEAYEPLTSTLDHLAHQQTLILLVINRMDTKLKFFDRLEHLGFGYYKVSDGYLSTECRGKDFAIFEIKRVKGFETK</sequence>
<dbReference type="Gene3D" id="3.40.50.150">
    <property type="entry name" value="Vaccinia Virus protein VP39"/>
    <property type="match status" value="1"/>
</dbReference>
<dbReference type="Pfam" id="PF10294">
    <property type="entry name" value="Methyltransf_16"/>
    <property type="match status" value="1"/>
</dbReference>
<evidence type="ECO:0000313" key="1">
    <source>
        <dbReference type="EMBL" id="CCA16944.1"/>
    </source>
</evidence>
<dbReference type="SUPFAM" id="SSF53335">
    <property type="entry name" value="S-adenosyl-L-methionine-dependent methyltransferases"/>
    <property type="match status" value="1"/>
</dbReference>
<dbReference type="EMBL" id="FR824073">
    <property type="protein sequence ID" value="CCA16944.1"/>
    <property type="molecule type" value="Genomic_DNA"/>
</dbReference>
<proteinExistence type="predicted"/>